<dbReference type="PANTHER" id="PTHR45339">
    <property type="entry name" value="HYBRID SIGNAL TRANSDUCTION HISTIDINE KINASE J"/>
    <property type="match status" value="1"/>
</dbReference>
<protein>
    <submittedName>
        <fullName evidence="8">Response regulator</fullName>
    </submittedName>
</protein>
<feature type="domain" description="Response regulatory" evidence="7">
    <location>
        <begin position="1"/>
        <end position="77"/>
    </location>
</feature>
<feature type="non-terminal residue" evidence="8">
    <location>
        <position position="1"/>
    </location>
</feature>
<organism evidence="8 9">
    <name type="scientific">Staphylococcus pasteuri_A</name>
    <dbReference type="NCBI Taxonomy" id="3062664"/>
    <lineage>
        <taxon>Bacteria</taxon>
        <taxon>Bacillati</taxon>
        <taxon>Bacillota</taxon>
        <taxon>Bacilli</taxon>
        <taxon>Bacillales</taxon>
        <taxon>Staphylococcaceae</taxon>
        <taxon>Staphylococcus</taxon>
    </lineage>
</organism>
<dbReference type="GO" id="GO:0000160">
    <property type="term" value="P:phosphorelay signal transduction system"/>
    <property type="evidence" value="ECO:0007669"/>
    <property type="project" value="UniProtKB-KW"/>
</dbReference>
<feature type="modified residue" description="4-aspartylphosphate" evidence="6">
    <location>
        <position position="7"/>
    </location>
</feature>
<keyword evidence="9" id="KW-1185">Reference proteome</keyword>
<dbReference type="InterPro" id="IPR011006">
    <property type="entry name" value="CheY-like_superfamily"/>
</dbReference>
<evidence type="ECO:0000313" key="8">
    <source>
        <dbReference type="EMBL" id="MDO6575285.1"/>
    </source>
</evidence>
<evidence type="ECO:0000256" key="3">
    <source>
        <dbReference type="ARBA" id="ARBA00023015"/>
    </source>
</evidence>
<accession>A0AAW7YUW1</accession>
<keyword evidence="2" id="KW-0902">Two-component regulatory system</keyword>
<dbReference type="SUPFAM" id="SSF52172">
    <property type="entry name" value="CheY-like"/>
    <property type="match status" value="1"/>
</dbReference>
<evidence type="ECO:0000256" key="4">
    <source>
        <dbReference type="ARBA" id="ARBA00023125"/>
    </source>
</evidence>
<dbReference type="PROSITE" id="PS50110">
    <property type="entry name" value="RESPONSE_REGULATORY"/>
    <property type="match status" value="1"/>
</dbReference>
<dbReference type="GO" id="GO:0004673">
    <property type="term" value="F:protein histidine kinase activity"/>
    <property type="evidence" value="ECO:0007669"/>
    <property type="project" value="TreeGrafter"/>
</dbReference>
<evidence type="ECO:0000259" key="7">
    <source>
        <dbReference type="PROSITE" id="PS50110"/>
    </source>
</evidence>
<comment type="caution">
    <text evidence="8">The sequence shown here is derived from an EMBL/GenBank/DDBJ whole genome shotgun (WGS) entry which is preliminary data.</text>
</comment>
<dbReference type="GO" id="GO:0071474">
    <property type="term" value="P:cellular hyperosmotic response"/>
    <property type="evidence" value="ECO:0007669"/>
    <property type="project" value="TreeGrafter"/>
</dbReference>
<dbReference type="RefSeq" id="WP_303522297.1">
    <property type="nucleotide sequence ID" value="NZ_JAUOQO010000451.1"/>
</dbReference>
<reference evidence="8" key="1">
    <citation type="submission" date="2023-07" db="EMBL/GenBank/DDBJ databases">
        <title>Genome content predicts the carbon catabolic preferences of heterotrophic bacteria.</title>
        <authorList>
            <person name="Gralka M."/>
        </authorList>
    </citation>
    <scope>NUCLEOTIDE SEQUENCE</scope>
    <source>
        <strain evidence="8">E2R20</strain>
    </source>
</reference>
<dbReference type="Gene3D" id="3.40.50.2300">
    <property type="match status" value="1"/>
</dbReference>
<evidence type="ECO:0000256" key="5">
    <source>
        <dbReference type="ARBA" id="ARBA00023163"/>
    </source>
</evidence>
<proteinExistence type="predicted"/>
<dbReference type="AlphaFoldDB" id="A0AAW7YUW1"/>
<dbReference type="PANTHER" id="PTHR45339:SF1">
    <property type="entry name" value="HYBRID SIGNAL TRANSDUCTION HISTIDINE KINASE J"/>
    <property type="match status" value="1"/>
</dbReference>
<keyword evidence="1 6" id="KW-0597">Phosphoprotein</keyword>
<gene>
    <name evidence="8" type="ORF">Q4528_14305</name>
</gene>
<keyword evidence="3" id="KW-0805">Transcription regulation</keyword>
<dbReference type="InterPro" id="IPR001789">
    <property type="entry name" value="Sig_transdc_resp-reg_receiver"/>
</dbReference>
<evidence type="ECO:0000256" key="2">
    <source>
        <dbReference type="ARBA" id="ARBA00023012"/>
    </source>
</evidence>
<dbReference type="Proteomes" id="UP001170310">
    <property type="component" value="Unassembled WGS sequence"/>
</dbReference>
<dbReference type="EMBL" id="JAUOQO010000451">
    <property type="protein sequence ID" value="MDO6575285.1"/>
    <property type="molecule type" value="Genomic_DNA"/>
</dbReference>
<name>A0AAW7YUW1_9STAP</name>
<keyword evidence="4" id="KW-0238">DNA-binding</keyword>
<evidence type="ECO:0000313" key="9">
    <source>
        <dbReference type="Proteomes" id="UP001170310"/>
    </source>
</evidence>
<dbReference type="GO" id="GO:0003677">
    <property type="term" value="F:DNA binding"/>
    <property type="evidence" value="ECO:0007669"/>
    <property type="project" value="UniProtKB-KW"/>
</dbReference>
<evidence type="ECO:0000256" key="6">
    <source>
        <dbReference type="PROSITE-ProRule" id="PRU00169"/>
    </source>
</evidence>
<evidence type="ECO:0000256" key="1">
    <source>
        <dbReference type="ARBA" id="ARBA00022553"/>
    </source>
</evidence>
<keyword evidence="5" id="KW-0804">Transcription</keyword>
<dbReference type="CDD" id="cd17546">
    <property type="entry name" value="REC_hyHK_CKI1_RcsC-like"/>
    <property type="match status" value="1"/>
</dbReference>
<dbReference type="Pfam" id="PF00072">
    <property type="entry name" value="Response_reg"/>
    <property type="match status" value="1"/>
</dbReference>
<sequence length="85" mass="9340">YDLVLMDVNMPVMGGLEAAAVIRAYEDEAGLPHCPVIALTANAMTLQVEEYLRRGIDAHVAKPVKRDVLIRRMADLLVEGVPPKE</sequence>